<evidence type="ECO:0000259" key="4">
    <source>
        <dbReference type="Pfam" id="PF01176"/>
    </source>
</evidence>
<dbReference type="Proteomes" id="UP001642260">
    <property type="component" value="Unassembled WGS sequence"/>
</dbReference>
<protein>
    <recommendedName>
        <fullName evidence="4">S1-like domain-containing protein</fullName>
    </recommendedName>
</protein>
<comment type="similarity">
    <text evidence="1">Belongs to the EIF1AD family.</text>
</comment>
<keyword evidence="6" id="KW-1185">Reference proteome</keyword>
<accession>A0ABC8L791</accession>
<feature type="compositionally biased region" description="Acidic residues" evidence="3">
    <location>
        <begin position="162"/>
        <end position="172"/>
    </location>
</feature>
<evidence type="ECO:0000256" key="3">
    <source>
        <dbReference type="SAM" id="MobiDB-lite"/>
    </source>
</evidence>
<dbReference type="InterPro" id="IPR006196">
    <property type="entry name" value="RNA-binding_domain_S1_IF1"/>
</dbReference>
<dbReference type="GO" id="GO:0003723">
    <property type="term" value="F:RNA binding"/>
    <property type="evidence" value="ECO:0007669"/>
    <property type="project" value="UniProtKB-KW"/>
</dbReference>
<dbReference type="PANTHER" id="PTHR21641">
    <property type="entry name" value="TRANSLATION INITIATION FACTOR-RELATED"/>
    <property type="match status" value="1"/>
</dbReference>
<feature type="compositionally biased region" description="Acidic residues" evidence="3">
    <location>
        <begin position="129"/>
        <end position="141"/>
    </location>
</feature>
<dbReference type="SMART" id="SM00652">
    <property type="entry name" value="eIF1a"/>
    <property type="match status" value="1"/>
</dbReference>
<dbReference type="InterPro" id="IPR001253">
    <property type="entry name" value="TIF_eIF-1A"/>
</dbReference>
<dbReference type="PANTHER" id="PTHR21641:SF0">
    <property type="entry name" value="RNA-BINDING PROTEIN EIF1AD-RELATED"/>
    <property type="match status" value="1"/>
</dbReference>
<sequence>MNRGRRNLKQAASEQDFTLEEWQSIVQVVSLRGSNQIEIMDAKGENSLALIPAKFRGSMWIRRGSFVGIDHRGKEKAQESGSKVTSIVCKVLFFEQIRLLQKSPEWPEIFRDAKPVPADESSQVPMAEQDGEIGSSDESDDGMPPLEANTNRLRPFGVQCDAETDSESDSDS</sequence>
<evidence type="ECO:0000313" key="6">
    <source>
        <dbReference type="Proteomes" id="UP001642260"/>
    </source>
</evidence>
<dbReference type="Pfam" id="PF01176">
    <property type="entry name" value="eIF-1a"/>
    <property type="match status" value="1"/>
</dbReference>
<dbReference type="EMBL" id="CAKOAT010429598">
    <property type="protein sequence ID" value="CAH8371476.1"/>
    <property type="molecule type" value="Genomic_DNA"/>
</dbReference>
<keyword evidence="2" id="KW-0694">RNA-binding</keyword>
<feature type="region of interest" description="Disordered" evidence="3">
    <location>
        <begin position="115"/>
        <end position="172"/>
    </location>
</feature>
<dbReference type="InterPro" id="IPR039294">
    <property type="entry name" value="EIF1AD"/>
</dbReference>
<dbReference type="InterPro" id="IPR012340">
    <property type="entry name" value="NA-bd_OB-fold"/>
</dbReference>
<name>A0ABC8L791_ERUVS</name>
<evidence type="ECO:0000256" key="2">
    <source>
        <dbReference type="ARBA" id="ARBA00022884"/>
    </source>
</evidence>
<reference evidence="5 6" key="1">
    <citation type="submission" date="2022-03" db="EMBL/GenBank/DDBJ databases">
        <authorList>
            <person name="Macdonald S."/>
            <person name="Ahmed S."/>
            <person name="Newling K."/>
        </authorList>
    </citation>
    <scope>NUCLEOTIDE SEQUENCE [LARGE SCALE GENOMIC DNA]</scope>
</reference>
<feature type="domain" description="S1-like" evidence="4">
    <location>
        <begin position="23"/>
        <end position="73"/>
    </location>
</feature>
<comment type="caution">
    <text evidence="5">The sequence shown here is derived from an EMBL/GenBank/DDBJ whole genome shotgun (WGS) entry which is preliminary data.</text>
</comment>
<proteinExistence type="inferred from homology"/>
<gene>
    <name evidence="5" type="ORF">ERUC_LOCUS31531</name>
</gene>
<dbReference type="Gene3D" id="2.40.50.140">
    <property type="entry name" value="Nucleic acid-binding proteins"/>
    <property type="match status" value="1"/>
</dbReference>
<evidence type="ECO:0000256" key="1">
    <source>
        <dbReference type="ARBA" id="ARBA00007340"/>
    </source>
</evidence>
<dbReference type="SUPFAM" id="SSF50249">
    <property type="entry name" value="Nucleic acid-binding proteins"/>
    <property type="match status" value="1"/>
</dbReference>
<evidence type="ECO:0000313" key="5">
    <source>
        <dbReference type="EMBL" id="CAH8371476.1"/>
    </source>
</evidence>
<dbReference type="AlphaFoldDB" id="A0ABC8L791"/>
<organism evidence="5 6">
    <name type="scientific">Eruca vesicaria subsp. sativa</name>
    <name type="common">Garden rocket</name>
    <name type="synonym">Eruca sativa</name>
    <dbReference type="NCBI Taxonomy" id="29727"/>
    <lineage>
        <taxon>Eukaryota</taxon>
        <taxon>Viridiplantae</taxon>
        <taxon>Streptophyta</taxon>
        <taxon>Embryophyta</taxon>
        <taxon>Tracheophyta</taxon>
        <taxon>Spermatophyta</taxon>
        <taxon>Magnoliopsida</taxon>
        <taxon>eudicotyledons</taxon>
        <taxon>Gunneridae</taxon>
        <taxon>Pentapetalae</taxon>
        <taxon>rosids</taxon>
        <taxon>malvids</taxon>
        <taxon>Brassicales</taxon>
        <taxon>Brassicaceae</taxon>
        <taxon>Brassiceae</taxon>
        <taxon>Eruca</taxon>
    </lineage>
</organism>